<dbReference type="CDD" id="cd18186">
    <property type="entry name" value="BTB_POZ_ZBTB_KLHL-like"/>
    <property type="match status" value="1"/>
</dbReference>
<dbReference type="Pfam" id="PF00651">
    <property type="entry name" value="BTB"/>
    <property type="match status" value="1"/>
</dbReference>
<organism evidence="3 4">
    <name type="scientific">Venturia inaequalis</name>
    <name type="common">Apple scab fungus</name>
    <dbReference type="NCBI Taxonomy" id="5025"/>
    <lineage>
        <taxon>Eukaryota</taxon>
        <taxon>Fungi</taxon>
        <taxon>Dikarya</taxon>
        <taxon>Ascomycota</taxon>
        <taxon>Pezizomycotina</taxon>
        <taxon>Dothideomycetes</taxon>
        <taxon>Pleosporomycetidae</taxon>
        <taxon>Venturiales</taxon>
        <taxon>Venturiaceae</taxon>
        <taxon>Venturia</taxon>
    </lineage>
</organism>
<gene>
    <name evidence="3" type="ORF">EG327_001901</name>
</gene>
<proteinExistence type="predicted"/>
<dbReference type="EMBL" id="WNWR01001543">
    <property type="protein sequence ID" value="KAE9962784.1"/>
    <property type="molecule type" value="Genomic_DNA"/>
</dbReference>
<keyword evidence="4" id="KW-1185">Reference proteome</keyword>
<keyword evidence="1" id="KW-0472">Membrane</keyword>
<protein>
    <recommendedName>
        <fullName evidence="2">BTB domain-containing protein</fullName>
    </recommendedName>
</protein>
<dbReference type="SMART" id="SM00225">
    <property type="entry name" value="BTB"/>
    <property type="match status" value="1"/>
</dbReference>
<dbReference type="SUPFAM" id="SSF54695">
    <property type="entry name" value="POZ domain"/>
    <property type="match status" value="1"/>
</dbReference>
<evidence type="ECO:0000313" key="4">
    <source>
        <dbReference type="Proteomes" id="UP000490939"/>
    </source>
</evidence>
<dbReference type="Proteomes" id="UP000490939">
    <property type="component" value="Unassembled WGS sequence"/>
</dbReference>
<keyword evidence="1" id="KW-1133">Transmembrane helix</keyword>
<dbReference type="PANTHER" id="PTHR47843:SF2">
    <property type="entry name" value="BTB DOMAIN-CONTAINING PROTEIN"/>
    <property type="match status" value="1"/>
</dbReference>
<keyword evidence="1" id="KW-0812">Transmembrane</keyword>
<feature type="transmembrane region" description="Helical" evidence="1">
    <location>
        <begin position="37"/>
        <end position="59"/>
    </location>
</feature>
<dbReference type="PROSITE" id="PS50097">
    <property type="entry name" value="BTB"/>
    <property type="match status" value="1"/>
</dbReference>
<name>A0A8H3YJK4_VENIN</name>
<dbReference type="InterPro" id="IPR000210">
    <property type="entry name" value="BTB/POZ_dom"/>
</dbReference>
<evidence type="ECO:0000313" key="3">
    <source>
        <dbReference type="EMBL" id="KAE9962784.1"/>
    </source>
</evidence>
<dbReference type="InterPro" id="IPR011333">
    <property type="entry name" value="SKP1/BTB/POZ_sf"/>
</dbReference>
<reference evidence="3 4" key="1">
    <citation type="submission" date="2019-07" db="EMBL/GenBank/DDBJ databases">
        <title>Venturia inaequalis Genome Resource.</title>
        <authorList>
            <person name="Lichtner F.J."/>
        </authorList>
    </citation>
    <scope>NUCLEOTIDE SEQUENCE [LARGE SCALE GENOMIC DNA]</scope>
    <source>
        <strain evidence="3 4">DMI_063113</strain>
    </source>
</reference>
<comment type="caution">
    <text evidence="3">The sequence shown here is derived from an EMBL/GenBank/DDBJ whole genome shotgun (WGS) entry which is preliminary data.</text>
</comment>
<dbReference type="PANTHER" id="PTHR47843">
    <property type="entry name" value="BTB DOMAIN-CONTAINING PROTEIN-RELATED"/>
    <property type="match status" value="1"/>
</dbReference>
<accession>A0A8H3YJK4</accession>
<sequence>MVKIKGIKSKSIGATTEPRALSFKTGGRLARKHEYTIFNFFALSSWSCMIAAACLGSLYGGQSHVFIGTVVPFLACHWRDRLRKMSATTAKFEPSFLDNIGTDLVTVQIGDGDTQEFFPVHKDLLAACSPYFKAAFDGKFREASDKAVSIPDVTSTQFRLFLDWLYFRRLPVAKGNFFGSAECPNCSHTGTTCEDSRRVAGFAEDFVRHDDEDDSTTTPFAKLASISDLVDQQLEKLINTGPWNPQKLYVFADRCDVPALRQDLIDDIWMMENTMPFGAIIYAWRNLSIESPLCKLMLDDLSRCYEQEALMADEECGMEVLLRQKLPSAFIWTLFSRNLGDEKKELPVCAYHEHAQDEETVKRCRKERGEDGDEDEE</sequence>
<feature type="domain" description="BTB" evidence="2">
    <location>
        <begin position="103"/>
        <end position="174"/>
    </location>
</feature>
<evidence type="ECO:0000256" key="1">
    <source>
        <dbReference type="SAM" id="Phobius"/>
    </source>
</evidence>
<dbReference type="AlphaFoldDB" id="A0A8H3YJK4"/>
<dbReference type="Gene3D" id="3.30.710.10">
    <property type="entry name" value="Potassium Channel Kv1.1, Chain A"/>
    <property type="match status" value="1"/>
</dbReference>
<evidence type="ECO:0000259" key="2">
    <source>
        <dbReference type="PROSITE" id="PS50097"/>
    </source>
</evidence>